<dbReference type="Proteomes" id="UP000199643">
    <property type="component" value="Unassembled WGS sequence"/>
</dbReference>
<reference evidence="2" key="1">
    <citation type="submission" date="2016-10" db="EMBL/GenBank/DDBJ databases">
        <authorList>
            <person name="Varghese N."/>
            <person name="Submissions S."/>
        </authorList>
    </citation>
    <scope>NUCLEOTIDE SEQUENCE [LARGE SCALE GENOMIC DNA]</scope>
    <source>
        <strain evidence="2">DSM 17933</strain>
    </source>
</reference>
<organism evidence="1 2">
    <name type="scientific">Pedobacter terrae</name>
    <dbReference type="NCBI Taxonomy" id="405671"/>
    <lineage>
        <taxon>Bacteria</taxon>
        <taxon>Pseudomonadati</taxon>
        <taxon>Bacteroidota</taxon>
        <taxon>Sphingobacteriia</taxon>
        <taxon>Sphingobacteriales</taxon>
        <taxon>Sphingobacteriaceae</taxon>
        <taxon>Pedobacter</taxon>
    </lineage>
</organism>
<keyword evidence="2" id="KW-1185">Reference proteome</keyword>
<dbReference type="AlphaFoldDB" id="A0A1G8D7M6"/>
<dbReference type="OrthoDB" id="799435at2"/>
<protein>
    <submittedName>
        <fullName evidence="1">Uncharacterized protein</fullName>
    </submittedName>
</protein>
<sequence>MKINVLVINTEIIKGEDLQAVIRLAKDDYQCAGLPSSNHYLLCAVHDDNVDDLYNELEDLNLSNPAYEITVRDINSQAELEALSLILQLEPR</sequence>
<gene>
    <name evidence="1" type="ORF">SAMN05421827_12832</name>
</gene>
<dbReference type="RefSeq" id="WP_090504132.1">
    <property type="nucleotide sequence ID" value="NZ_FNCH01000028.1"/>
</dbReference>
<dbReference type="STRING" id="405671.SAMN05421827_12832"/>
<evidence type="ECO:0000313" key="2">
    <source>
        <dbReference type="Proteomes" id="UP000199643"/>
    </source>
</evidence>
<dbReference type="EMBL" id="FNCH01000028">
    <property type="protein sequence ID" value="SDH53553.1"/>
    <property type="molecule type" value="Genomic_DNA"/>
</dbReference>
<accession>A0A1G8D7M6</accession>
<evidence type="ECO:0000313" key="1">
    <source>
        <dbReference type="EMBL" id="SDH53553.1"/>
    </source>
</evidence>
<name>A0A1G8D7M6_9SPHI</name>
<proteinExistence type="predicted"/>